<dbReference type="EMBL" id="CABPRJ010000949">
    <property type="protein sequence ID" value="VVC31476.1"/>
    <property type="molecule type" value="Genomic_DNA"/>
</dbReference>
<reference evidence="1 2" key="1">
    <citation type="submission" date="2019-08" db="EMBL/GenBank/DDBJ databases">
        <authorList>
            <person name="Alioto T."/>
            <person name="Alioto T."/>
            <person name="Gomez Garrido J."/>
        </authorList>
    </citation>
    <scope>NUCLEOTIDE SEQUENCE [LARGE SCALE GENOMIC DNA]</scope>
</reference>
<evidence type="ECO:0000313" key="1">
    <source>
        <dbReference type="EMBL" id="VVC31476.1"/>
    </source>
</evidence>
<dbReference type="Proteomes" id="UP000325440">
    <property type="component" value="Unassembled WGS sequence"/>
</dbReference>
<protein>
    <recommendedName>
        <fullName evidence="3">NTF2-like domain</fullName>
    </recommendedName>
</protein>
<dbReference type="OrthoDB" id="6407068at2759"/>
<dbReference type="Pfam" id="PF15008">
    <property type="entry name" value="DUF4518"/>
    <property type="match status" value="1"/>
</dbReference>
<dbReference type="InterPro" id="IPR026698">
    <property type="entry name" value="UPF_C3orf38"/>
</dbReference>
<sequence>MSTSSEKRLLKEFLDGFETTKLFELVRSVYHGGGIRVNTQEDAEVLLLSQPYTQVLSSKKVPITNLLKFLISKGLVPLPNPSKSDLILAFKTLIENQPDYVKPIQPPQPKMQPFQSMQMPVAINMMESPQNNNMTQHYYPPVQPIQPSFSNQQISVQKSKKDILHEQLEEFIEVFAKNFYELFNNLGVPGKNQLDCRYFYDSCTLKVKILGGNEEINENCEDSSSLLQCLLSVKNAHQLFFSPNLSDGVKWKKEMHGLIKVHIGGTLHQGIGRLVGMFEQQFVLREDPQAENTWKICNTNLMMKSMDSLRNGSTLSIQESQTNNLEINCIDYK</sequence>
<gene>
    <name evidence="1" type="ORF">CINCED_3A010576</name>
</gene>
<dbReference type="AlphaFoldDB" id="A0A5E4MGR6"/>
<accession>A0A5E4MGR6</accession>
<evidence type="ECO:0000313" key="2">
    <source>
        <dbReference type="Proteomes" id="UP000325440"/>
    </source>
</evidence>
<evidence type="ECO:0008006" key="3">
    <source>
        <dbReference type="Google" id="ProtNLM"/>
    </source>
</evidence>
<name>A0A5E4MGR6_9HEMI</name>
<keyword evidence="2" id="KW-1185">Reference proteome</keyword>
<dbReference type="PANTHER" id="PTHR21084:SF1">
    <property type="entry name" value="DENSE INCISORS"/>
    <property type="match status" value="1"/>
</dbReference>
<proteinExistence type="predicted"/>
<organism evidence="1 2">
    <name type="scientific">Cinara cedri</name>
    <dbReference type="NCBI Taxonomy" id="506608"/>
    <lineage>
        <taxon>Eukaryota</taxon>
        <taxon>Metazoa</taxon>
        <taxon>Ecdysozoa</taxon>
        <taxon>Arthropoda</taxon>
        <taxon>Hexapoda</taxon>
        <taxon>Insecta</taxon>
        <taxon>Pterygota</taxon>
        <taxon>Neoptera</taxon>
        <taxon>Paraneoptera</taxon>
        <taxon>Hemiptera</taxon>
        <taxon>Sternorrhyncha</taxon>
        <taxon>Aphidomorpha</taxon>
        <taxon>Aphidoidea</taxon>
        <taxon>Aphididae</taxon>
        <taxon>Lachninae</taxon>
        <taxon>Cinara</taxon>
    </lineage>
</organism>
<dbReference type="PANTHER" id="PTHR21084">
    <property type="entry name" value="DENSE INCISORS"/>
    <property type="match status" value="1"/>
</dbReference>